<proteinExistence type="predicted"/>
<gene>
    <name evidence="1" type="ORF">QVD17_39670</name>
</gene>
<accession>A0AAD8JUI5</accession>
<dbReference type="EMBL" id="JAUHHV010000011">
    <property type="protein sequence ID" value="KAK1408040.1"/>
    <property type="molecule type" value="Genomic_DNA"/>
</dbReference>
<name>A0AAD8JUI5_TARER</name>
<evidence type="ECO:0000313" key="2">
    <source>
        <dbReference type="Proteomes" id="UP001229421"/>
    </source>
</evidence>
<protein>
    <submittedName>
        <fullName evidence="1">Uncharacterized protein</fullName>
    </submittedName>
</protein>
<dbReference type="InterPro" id="IPR021109">
    <property type="entry name" value="Peptidase_aspartic_dom_sf"/>
</dbReference>
<sequence>MPKYAKFLKDILKNKCKQGELSSVPLSGVYFIYILHASLPEKLSDPGVFTIPCLFGSNLETRALADLGAIINLMPYSLYEKLGLGELTPTRMSLSLADKSVKYPRGIVENLLVKVDKFVFPVDFVVLDMEADSKVPIILGRPFLRTAHANIDVFKGHITLQVGEDIAVFKIPDPIENVKRWDNRFQVIDAEDRWLEGNDSGDIFFTIEWAEVKRLLRFNCLSVGILLGLKIPHKVQVELVLDRRVGL</sequence>
<evidence type="ECO:0000313" key="1">
    <source>
        <dbReference type="EMBL" id="KAK1408040.1"/>
    </source>
</evidence>
<dbReference type="Gene3D" id="2.40.70.10">
    <property type="entry name" value="Acid Proteases"/>
    <property type="match status" value="1"/>
</dbReference>
<reference evidence="1" key="1">
    <citation type="journal article" date="2023" name="bioRxiv">
        <title>Improved chromosome-level genome assembly for marigold (Tagetes erecta).</title>
        <authorList>
            <person name="Jiang F."/>
            <person name="Yuan L."/>
            <person name="Wang S."/>
            <person name="Wang H."/>
            <person name="Xu D."/>
            <person name="Wang A."/>
            <person name="Fan W."/>
        </authorList>
    </citation>
    <scope>NUCLEOTIDE SEQUENCE</scope>
    <source>
        <strain evidence="1">WSJ</strain>
        <tissue evidence="1">Leaf</tissue>
    </source>
</reference>
<dbReference type="CDD" id="cd00303">
    <property type="entry name" value="retropepsin_like"/>
    <property type="match status" value="1"/>
</dbReference>
<dbReference type="PANTHER" id="PTHR33067">
    <property type="entry name" value="RNA-DIRECTED DNA POLYMERASE-RELATED"/>
    <property type="match status" value="1"/>
</dbReference>
<dbReference type="Proteomes" id="UP001229421">
    <property type="component" value="Unassembled WGS sequence"/>
</dbReference>
<comment type="caution">
    <text evidence="1">The sequence shown here is derived from an EMBL/GenBank/DDBJ whole genome shotgun (WGS) entry which is preliminary data.</text>
</comment>
<organism evidence="1 2">
    <name type="scientific">Tagetes erecta</name>
    <name type="common">African marigold</name>
    <dbReference type="NCBI Taxonomy" id="13708"/>
    <lineage>
        <taxon>Eukaryota</taxon>
        <taxon>Viridiplantae</taxon>
        <taxon>Streptophyta</taxon>
        <taxon>Embryophyta</taxon>
        <taxon>Tracheophyta</taxon>
        <taxon>Spermatophyta</taxon>
        <taxon>Magnoliopsida</taxon>
        <taxon>eudicotyledons</taxon>
        <taxon>Gunneridae</taxon>
        <taxon>Pentapetalae</taxon>
        <taxon>asterids</taxon>
        <taxon>campanulids</taxon>
        <taxon>Asterales</taxon>
        <taxon>Asteraceae</taxon>
        <taxon>Asteroideae</taxon>
        <taxon>Heliantheae alliance</taxon>
        <taxon>Tageteae</taxon>
        <taxon>Tagetes</taxon>
    </lineage>
</organism>
<dbReference type="PANTHER" id="PTHR33067:SF35">
    <property type="entry name" value="ASPARTIC PEPTIDASE DDI1-TYPE DOMAIN-CONTAINING PROTEIN"/>
    <property type="match status" value="1"/>
</dbReference>
<keyword evidence="2" id="KW-1185">Reference proteome</keyword>
<dbReference type="Pfam" id="PF13650">
    <property type="entry name" value="Asp_protease_2"/>
    <property type="match status" value="1"/>
</dbReference>
<dbReference type="AlphaFoldDB" id="A0AAD8JUI5"/>